<reference evidence="3 4" key="1">
    <citation type="submission" date="2019-05" db="EMBL/GenBank/DDBJ databases">
        <authorList>
            <person name="Zhang J.-Y."/>
            <person name="Feg X."/>
            <person name="Du Z.-J."/>
        </authorList>
    </citation>
    <scope>NUCLEOTIDE SEQUENCE [LARGE SCALE GENOMIC DNA]</scope>
    <source>
        <strain evidence="3 4">RZ26</strain>
    </source>
</reference>
<feature type="region of interest" description="Disordered" evidence="1">
    <location>
        <begin position="471"/>
        <end position="494"/>
    </location>
</feature>
<keyword evidence="3" id="KW-0378">Hydrolase</keyword>
<dbReference type="RefSeq" id="WP_138659348.1">
    <property type="nucleotide sequence ID" value="NZ_VATY01000004.1"/>
</dbReference>
<evidence type="ECO:0000313" key="3">
    <source>
        <dbReference type="EMBL" id="TMM53724.1"/>
    </source>
</evidence>
<dbReference type="EMBL" id="VATY01000004">
    <property type="protein sequence ID" value="TMM53724.1"/>
    <property type="molecule type" value="Genomic_DNA"/>
</dbReference>
<sequence length="674" mass="74785">MNQSSIKFLALLLLLTPIGIIKAQTQKEKLFKGKLTSAEISPNEKHRYSINLGKDQFALFKLMQKGVDMKITTYDPQGEKLEDFDSPNGKNGPELFTIISSKKGAYVVEISPFDEKEPAGIYEVTLEIIRPKATLPNDQVDEVFAPWNRNDSPGAAVAVVKNGAIIYKKGYGLANMEYDIPINPSSIFHIASVSKQFTVFSILLLEKQGKLSLDDDIRKYIPEVPDFGKTITLRHLASHTSGLRDQWNLLAMAGWRMDDVITKEHVLKLVSKQKELNFSPGDEYAYCNTGFTLLAEVVARLSDMPFAEFTNANIFGPLKMNNTLFYDDHQKIVKNRAYSYYADSTGFKKSVLSYANVGATSLFTTVEDLSLWSMNFSNLKVGDSTIVNKMNTPATLNSGKTIGGALGQFVGKYKGLNEIQHGGADAGYRSYLTRFPDENFSVMVFSNSAEFNPGAIAHKVVDIYLKDKIETKPEPEKEEKEEEETDEKSNEPISVSPSILSTYLGDFELQPGFIINIAESEGKLSATATGQPTVSLIPLSNTEFEVVGVGAKVEFIPNGGENIKLLKLHQGGQVMDAPRIKTFDKTSVMLADFSGEFHSEELSTTYSFSVVDGKLIAKHRKLADFNLSPIKQDVFSSDAWFFGQIEFVRDADGNITGCKVSNGRVRNLYFKKVI</sequence>
<dbReference type="Pfam" id="PF00144">
    <property type="entry name" value="Beta-lactamase"/>
    <property type="match status" value="1"/>
</dbReference>
<dbReference type="InterPro" id="IPR001466">
    <property type="entry name" value="Beta-lactam-related"/>
</dbReference>
<dbReference type="InterPro" id="IPR012338">
    <property type="entry name" value="Beta-lactam/transpept-like"/>
</dbReference>
<dbReference type="Gene3D" id="3.40.710.10">
    <property type="entry name" value="DD-peptidase/beta-lactamase superfamily"/>
    <property type="match status" value="1"/>
</dbReference>
<keyword evidence="4" id="KW-1185">Reference proteome</keyword>
<dbReference type="InterPro" id="IPR050491">
    <property type="entry name" value="AmpC-like"/>
</dbReference>
<gene>
    <name evidence="3" type="ORF">FEE95_17655</name>
</gene>
<dbReference type="PANTHER" id="PTHR46825:SF9">
    <property type="entry name" value="BETA-LACTAMASE-RELATED DOMAIN-CONTAINING PROTEIN"/>
    <property type="match status" value="1"/>
</dbReference>
<comment type="caution">
    <text evidence="3">The sequence shown here is derived from an EMBL/GenBank/DDBJ whole genome shotgun (WGS) entry which is preliminary data.</text>
</comment>
<proteinExistence type="predicted"/>
<protein>
    <submittedName>
        <fullName evidence="3">Serine hydrolase</fullName>
    </submittedName>
</protein>
<evidence type="ECO:0000256" key="1">
    <source>
        <dbReference type="SAM" id="MobiDB-lite"/>
    </source>
</evidence>
<dbReference type="OrthoDB" id="9793489at2"/>
<dbReference type="SUPFAM" id="SSF56601">
    <property type="entry name" value="beta-lactamase/transpeptidase-like"/>
    <property type="match status" value="1"/>
</dbReference>
<evidence type="ECO:0000313" key="4">
    <source>
        <dbReference type="Proteomes" id="UP000310314"/>
    </source>
</evidence>
<name>A0A5S3PHH9_9FLAO</name>
<evidence type="ECO:0000259" key="2">
    <source>
        <dbReference type="Pfam" id="PF00144"/>
    </source>
</evidence>
<dbReference type="Proteomes" id="UP000310314">
    <property type="component" value="Unassembled WGS sequence"/>
</dbReference>
<organism evidence="3 4">
    <name type="scientific">Maribacter algarum</name>
    <name type="common">ex Zhang et al. 2020</name>
    <dbReference type="NCBI Taxonomy" id="2578118"/>
    <lineage>
        <taxon>Bacteria</taxon>
        <taxon>Pseudomonadati</taxon>
        <taxon>Bacteroidota</taxon>
        <taxon>Flavobacteriia</taxon>
        <taxon>Flavobacteriales</taxon>
        <taxon>Flavobacteriaceae</taxon>
        <taxon>Maribacter</taxon>
    </lineage>
</organism>
<dbReference type="AlphaFoldDB" id="A0A5S3PHH9"/>
<dbReference type="GO" id="GO:0016787">
    <property type="term" value="F:hydrolase activity"/>
    <property type="evidence" value="ECO:0007669"/>
    <property type="project" value="UniProtKB-KW"/>
</dbReference>
<feature type="domain" description="Beta-lactamase-related" evidence="2">
    <location>
        <begin position="149"/>
        <end position="456"/>
    </location>
</feature>
<dbReference type="PANTHER" id="PTHR46825">
    <property type="entry name" value="D-ALANYL-D-ALANINE-CARBOXYPEPTIDASE/ENDOPEPTIDASE AMPH"/>
    <property type="match status" value="1"/>
</dbReference>
<accession>A0A5S3PHH9</accession>